<proteinExistence type="predicted"/>
<dbReference type="VEuPathDB" id="FungiDB:MELLADRAFT_78095"/>
<evidence type="ECO:0000313" key="2">
    <source>
        <dbReference type="EMBL" id="EGG05345.1"/>
    </source>
</evidence>
<keyword evidence="3" id="KW-1185">Reference proteome</keyword>
<gene>
    <name evidence="2" type="ORF">MELLADRAFT_78095</name>
</gene>
<evidence type="ECO:0000256" key="1">
    <source>
        <dbReference type="SAM" id="Phobius"/>
    </source>
</evidence>
<keyword evidence="1" id="KW-0812">Transmembrane</keyword>
<dbReference type="RefSeq" id="XP_007411267.1">
    <property type="nucleotide sequence ID" value="XM_007411205.1"/>
</dbReference>
<keyword evidence="1" id="KW-1133">Transmembrane helix</keyword>
<feature type="non-terminal residue" evidence="2">
    <location>
        <position position="161"/>
    </location>
</feature>
<protein>
    <submittedName>
        <fullName evidence="2">Uncharacterized protein</fullName>
    </submittedName>
</protein>
<keyword evidence="1" id="KW-0472">Membrane</keyword>
<dbReference type="GeneID" id="18933056"/>
<name>F4RQ43_MELLP</name>
<sequence length="161" mass="16978">MEDTDDCNCLETTIISTITTNHHGGKTQSVKPTQTITSSQSNLVTVVVQLGVFPSGISIIPTSSNSTNNTSSTSFIALPTPTDSIITPISTQNVRLIATSSSSLGSQPTSLDSMDNALYAQRVAPIAGAVIGGIFLLSVLVGLLVTWIKRSKRRREADTLD</sequence>
<dbReference type="HOGENOM" id="CLU_1647754_0_0_1"/>
<accession>F4RQ43</accession>
<dbReference type="InParanoid" id="F4RQ43"/>
<dbReference type="EMBL" id="GL883113">
    <property type="protein sequence ID" value="EGG05345.1"/>
    <property type="molecule type" value="Genomic_DNA"/>
</dbReference>
<reference evidence="3" key="1">
    <citation type="journal article" date="2011" name="Proc. Natl. Acad. Sci. U.S.A.">
        <title>Obligate biotrophy features unraveled by the genomic analysis of rust fungi.</title>
        <authorList>
            <person name="Duplessis S."/>
            <person name="Cuomo C.A."/>
            <person name="Lin Y.-C."/>
            <person name="Aerts A."/>
            <person name="Tisserant E."/>
            <person name="Veneault-Fourrey C."/>
            <person name="Joly D.L."/>
            <person name="Hacquard S."/>
            <person name="Amselem J."/>
            <person name="Cantarel B.L."/>
            <person name="Chiu R."/>
            <person name="Coutinho P.M."/>
            <person name="Feau N."/>
            <person name="Field M."/>
            <person name="Frey P."/>
            <person name="Gelhaye E."/>
            <person name="Goldberg J."/>
            <person name="Grabherr M.G."/>
            <person name="Kodira C.D."/>
            <person name="Kohler A."/>
            <person name="Kuees U."/>
            <person name="Lindquist E.A."/>
            <person name="Lucas S.M."/>
            <person name="Mago R."/>
            <person name="Mauceli E."/>
            <person name="Morin E."/>
            <person name="Murat C."/>
            <person name="Pangilinan J.L."/>
            <person name="Park R."/>
            <person name="Pearson M."/>
            <person name="Quesneville H."/>
            <person name="Rouhier N."/>
            <person name="Sakthikumar S."/>
            <person name="Salamov A.A."/>
            <person name="Schmutz J."/>
            <person name="Selles B."/>
            <person name="Shapiro H."/>
            <person name="Tanguay P."/>
            <person name="Tuskan G.A."/>
            <person name="Henrissat B."/>
            <person name="Van de Peer Y."/>
            <person name="Rouze P."/>
            <person name="Ellis J.G."/>
            <person name="Dodds P.N."/>
            <person name="Schein J.E."/>
            <person name="Zhong S."/>
            <person name="Hamelin R.C."/>
            <person name="Grigoriev I.V."/>
            <person name="Szabo L.J."/>
            <person name="Martin F."/>
        </authorList>
    </citation>
    <scope>NUCLEOTIDE SEQUENCE [LARGE SCALE GENOMIC DNA]</scope>
    <source>
        <strain evidence="3">98AG31 / pathotype 3-4-7</strain>
    </source>
</reference>
<dbReference type="OrthoDB" id="10485175at2759"/>
<evidence type="ECO:0000313" key="3">
    <source>
        <dbReference type="Proteomes" id="UP000001072"/>
    </source>
</evidence>
<feature type="transmembrane region" description="Helical" evidence="1">
    <location>
        <begin position="123"/>
        <end position="145"/>
    </location>
</feature>
<dbReference type="KEGG" id="mlr:MELLADRAFT_78095"/>
<dbReference type="Proteomes" id="UP000001072">
    <property type="component" value="Unassembled WGS sequence"/>
</dbReference>
<organism evidence="3">
    <name type="scientific">Melampsora larici-populina (strain 98AG31 / pathotype 3-4-7)</name>
    <name type="common">Poplar leaf rust fungus</name>
    <dbReference type="NCBI Taxonomy" id="747676"/>
    <lineage>
        <taxon>Eukaryota</taxon>
        <taxon>Fungi</taxon>
        <taxon>Dikarya</taxon>
        <taxon>Basidiomycota</taxon>
        <taxon>Pucciniomycotina</taxon>
        <taxon>Pucciniomycetes</taxon>
        <taxon>Pucciniales</taxon>
        <taxon>Melampsoraceae</taxon>
        <taxon>Melampsora</taxon>
    </lineage>
</organism>
<dbReference type="AlphaFoldDB" id="F4RQ43"/>